<dbReference type="RefSeq" id="WP_369058976.1">
    <property type="nucleotide sequence ID" value="NZ_CP158375.1"/>
</dbReference>
<evidence type="ECO:0000313" key="2">
    <source>
        <dbReference type="EMBL" id="XDO96122.1"/>
    </source>
</evidence>
<gene>
    <name evidence="2" type="ORF">ABOZ73_15195</name>
</gene>
<sequence>MTRPFEDKTEDRSFEPRKPLFGGDRSHAEKLCAKTKQDKPLSDTLFGDDDAGGRAGQGGMGGPAS</sequence>
<protein>
    <submittedName>
        <fullName evidence="2">Uncharacterized protein</fullName>
    </submittedName>
</protein>
<proteinExistence type="predicted"/>
<evidence type="ECO:0000256" key="1">
    <source>
        <dbReference type="SAM" id="MobiDB-lite"/>
    </source>
</evidence>
<organism evidence="2">
    <name type="scientific">Caulobacter sp. 73W</name>
    <dbReference type="NCBI Taxonomy" id="3161137"/>
    <lineage>
        <taxon>Bacteria</taxon>
        <taxon>Pseudomonadati</taxon>
        <taxon>Pseudomonadota</taxon>
        <taxon>Alphaproteobacteria</taxon>
        <taxon>Caulobacterales</taxon>
        <taxon>Caulobacteraceae</taxon>
        <taxon>Caulobacter</taxon>
    </lineage>
</organism>
<reference evidence="2" key="1">
    <citation type="submission" date="2024-06" db="EMBL/GenBank/DDBJ databases">
        <title>Caulobacter inopinatus, sp. nov.</title>
        <authorList>
            <person name="Donachie S.P."/>
        </authorList>
    </citation>
    <scope>NUCLEOTIDE SEQUENCE</scope>
    <source>
        <strain evidence="2">73W</strain>
    </source>
</reference>
<accession>A0AB39KQM8</accession>
<feature type="compositionally biased region" description="Gly residues" evidence="1">
    <location>
        <begin position="53"/>
        <end position="65"/>
    </location>
</feature>
<dbReference type="EMBL" id="CP158375">
    <property type="protein sequence ID" value="XDO96122.1"/>
    <property type="molecule type" value="Genomic_DNA"/>
</dbReference>
<name>A0AB39KQM8_9CAUL</name>
<feature type="region of interest" description="Disordered" evidence="1">
    <location>
        <begin position="1"/>
        <end position="65"/>
    </location>
</feature>
<dbReference type="AlphaFoldDB" id="A0AB39KQM8"/>
<feature type="compositionally biased region" description="Basic and acidic residues" evidence="1">
    <location>
        <begin position="1"/>
        <end position="41"/>
    </location>
</feature>